<evidence type="ECO:0000313" key="5">
    <source>
        <dbReference type="Proteomes" id="UP000594967"/>
    </source>
</evidence>
<dbReference type="Proteomes" id="UP000594967">
    <property type="component" value="Chromosome"/>
</dbReference>
<evidence type="ECO:0000313" key="4">
    <source>
        <dbReference type="Proteomes" id="UP000248897"/>
    </source>
</evidence>
<protein>
    <submittedName>
        <fullName evidence="2">Extensin family protein</fullName>
    </submittedName>
    <submittedName>
        <fullName evidence="3">Uncharacterized protein conserved in bacteria</fullName>
    </submittedName>
</protein>
<sequence>MRRTLVLLSVLLALAMLLPWASRYLPPGYHPFSPLTLDDPPTLVTRHKLRLLANDPVACMAILTQARDAGRIAFSLPGDSQGKCPLVAPVRVQNFGEVRLSSSFLASCPLALSSAMFVGQIAAPQAQRQFGVRLARIDHLGSYACRNIYHRPVGRLSEHATAEAWDIAGFRLANGQRLTILRDWPEQSTAGSYLKALFEEGCGFFGSALGPEYNAAHANHFHFGMQGYGLCR</sequence>
<reference evidence="2 5" key="2">
    <citation type="submission" date="2020-12" db="EMBL/GenBank/DDBJ databases">
        <title>FDA dAtabase for Regulatory Grade micrObial Sequences (FDA-ARGOS): Supporting development and validation of Infectious Disease Dx tests.</title>
        <authorList>
            <person name="Sproer C."/>
            <person name="Gronow S."/>
            <person name="Severitt S."/>
            <person name="Schroder I."/>
            <person name="Tallon L."/>
            <person name="Sadzewicz L."/>
            <person name="Zhao X."/>
            <person name="Boylan J."/>
            <person name="Ott S."/>
            <person name="Bowen H."/>
            <person name="Vavikolanu K."/>
            <person name="Mehta A."/>
            <person name="Aluvathingal J."/>
            <person name="Nadendla S."/>
            <person name="Lowell S."/>
            <person name="Myers T."/>
            <person name="Yan Y."/>
            <person name="Sichtig H."/>
        </authorList>
    </citation>
    <scope>NUCLEOTIDE SEQUENCE [LARGE SCALE GENOMIC DNA]</scope>
    <source>
        <strain evidence="2 5">FDAARGOS_907</strain>
    </source>
</reference>
<dbReference type="EMBL" id="LS483469">
    <property type="protein sequence ID" value="SQI36824.1"/>
    <property type="molecule type" value="Genomic_DNA"/>
</dbReference>
<dbReference type="STRING" id="82996.ADP72_01535"/>
<evidence type="ECO:0000313" key="2">
    <source>
        <dbReference type="EMBL" id="QPS21423.1"/>
    </source>
</evidence>
<dbReference type="AlphaFoldDB" id="A0A2X4XJL4"/>
<evidence type="ECO:0000313" key="3">
    <source>
        <dbReference type="EMBL" id="SQI36824.1"/>
    </source>
</evidence>
<dbReference type="RefSeq" id="WP_063199251.1">
    <property type="nucleotide sequence ID" value="NZ_CAMITG010000003.1"/>
</dbReference>
<dbReference type="InterPro" id="IPR009683">
    <property type="entry name" value="Extensin-like_C"/>
</dbReference>
<gene>
    <name evidence="2" type="ORF">I6G64_03090</name>
    <name evidence="3" type="ORF">NCTC12961_02263</name>
</gene>
<accession>A0A2X4XJL4</accession>
<proteinExistence type="predicted"/>
<feature type="domain" description="Extensin-like C-terminal" evidence="1">
    <location>
        <begin position="58"/>
        <end position="232"/>
    </location>
</feature>
<name>A0A2X4XJL4_SERPL</name>
<evidence type="ECO:0000259" key="1">
    <source>
        <dbReference type="Pfam" id="PF06904"/>
    </source>
</evidence>
<keyword evidence="5" id="KW-1185">Reference proteome</keyword>
<reference evidence="3 4" key="1">
    <citation type="submission" date="2018-06" db="EMBL/GenBank/DDBJ databases">
        <authorList>
            <consortium name="Pathogen Informatics"/>
            <person name="Doyle S."/>
        </authorList>
    </citation>
    <scope>NUCLEOTIDE SEQUENCE [LARGE SCALE GENOMIC DNA]</scope>
    <source>
        <strain evidence="3 4">NCTC12961</strain>
    </source>
</reference>
<dbReference type="EMBL" id="CP065673">
    <property type="protein sequence ID" value="QPS21423.1"/>
    <property type="molecule type" value="Genomic_DNA"/>
</dbReference>
<organism evidence="3 4">
    <name type="scientific">Serratia plymuthica</name>
    <dbReference type="NCBI Taxonomy" id="82996"/>
    <lineage>
        <taxon>Bacteria</taxon>
        <taxon>Pseudomonadati</taxon>
        <taxon>Pseudomonadota</taxon>
        <taxon>Gammaproteobacteria</taxon>
        <taxon>Enterobacterales</taxon>
        <taxon>Yersiniaceae</taxon>
        <taxon>Serratia</taxon>
    </lineage>
</organism>
<dbReference type="Pfam" id="PF06904">
    <property type="entry name" value="Extensin-like_C"/>
    <property type="match status" value="1"/>
</dbReference>
<dbReference type="Proteomes" id="UP000248897">
    <property type="component" value="Chromosome 1"/>
</dbReference>